<proteinExistence type="predicted"/>
<comment type="caution">
    <text evidence="1">The sequence shown here is derived from an EMBL/GenBank/DDBJ whole genome shotgun (WGS) entry which is preliminary data.</text>
</comment>
<dbReference type="Proteomes" id="UP000827872">
    <property type="component" value="Linkage Group LG15"/>
</dbReference>
<keyword evidence="2" id="KW-1185">Reference proteome</keyword>
<sequence>MSPRRPVSLLLLFCLLAGTVLQSRASMELRCQCINLHSGKIHGKLLSQLTVYPAGPHCAKVEVIATTIKGREICLNPEAPRVKLAIQKILGENNESYHL</sequence>
<gene>
    <name evidence="1" type="ORF">K3G42_008446</name>
</gene>
<accession>A0ACB8EUS9</accession>
<reference evidence="1" key="1">
    <citation type="submission" date="2021-08" db="EMBL/GenBank/DDBJ databases">
        <title>The first chromosome-level gecko genome reveals the dynamic sex chromosomes of Neotropical dwarf geckos (Sphaerodactylidae: Sphaerodactylus).</title>
        <authorList>
            <person name="Pinto B.J."/>
            <person name="Keating S.E."/>
            <person name="Gamble T."/>
        </authorList>
    </citation>
    <scope>NUCLEOTIDE SEQUENCE</scope>
    <source>
        <strain evidence="1">TG3544</strain>
    </source>
</reference>
<protein>
    <submittedName>
        <fullName evidence="1">Uncharacterized protein</fullName>
    </submittedName>
</protein>
<organism evidence="1 2">
    <name type="scientific">Sphaerodactylus townsendi</name>
    <dbReference type="NCBI Taxonomy" id="933632"/>
    <lineage>
        <taxon>Eukaryota</taxon>
        <taxon>Metazoa</taxon>
        <taxon>Chordata</taxon>
        <taxon>Craniata</taxon>
        <taxon>Vertebrata</taxon>
        <taxon>Euteleostomi</taxon>
        <taxon>Lepidosauria</taxon>
        <taxon>Squamata</taxon>
        <taxon>Bifurcata</taxon>
        <taxon>Gekkota</taxon>
        <taxon>Sphaerodactylidae</taxon>
        <taxon>Sphaerodactylus</taxon>
    </lineage>
</organism>
<evidence type="ECO:0000313" key="2">
    <source>
        <dbReference type="Proteomes" id="UP000827872"/>
    </source>
</evidence>
<dbReference type="EMBL" id="CM037628">
    <property type="protein sequence ID" value="KAH7996607.1"/>
    <property type="molecule type" value="Genomic_DNA"/>
</dbReference>
<name>A0ACB8EUS9_9SAUR</name>
<evidence type="ECO:0000313" key="1">
    <source>
        <dbReference type="EMBL" id="KAH7996607.1"/>
    </source>
</evidence>